<dbReference type="Proteomes" id="UP000600565">
    <property type="component" value="Unassembled WGS sequence"/>
</dbReference>
<accession>A0ABR8XN70</accession>
<organism evidence="1 2">
    <name type="scientific">Solibacillus merdavium</name>
    <dbReference type="NCBI Taxonomy" id="2762218"/>
    <lineage>
        <taxon>Bacteria</taxon>
        <taxon>Bacillati</taxon>
        <taxon>Bacillota</taxon>
        <taxon>Bacilli</taxon>
        <taxon>Bacillales</taxon>
        <taxon>Caryophanaceae</taxon>
        <taxon>Solibacillus</taxon>
    </lineage>
</organism>
<gene>
    <name evidence="1" type="ORF">H9632_09890</name>
</gene>
<evidence type="ECO:0000313" key="2">
    <source>
        <dbReference type="Proteomes" id="UP000600565"/>
    </source>
</evidence>
<keyword evidence="2" id="KW-1185">Reference proteome</keyword>
<reference evidence="1 2" key="1">
    <citation type="submission" date="2020-08" db="EMBL/GenBank/DDBJ databases">
        <title>A Genomic Blueprint of the Chicken Gut Microbiome.</title>
        <authorList>
            <person name="Gilroy R."/>
            <person name="Ravi A."/>
            <person name="Getino M."/>
            <person name="Pursley I."/>
            <person name="Horton D.L."/>
            <person name="Alikhan N.-F."/>
            <person name="Baker D."/>
            <person name="Gharbi K."/>
            <person name="Hall N."/>
            <person name="Watson M."/>
            <person name="Adriaenssens E.M."/>
            <person name="Foster-Nyarko E."/>
            <person name="Jarju S."/>
            <person name="Secka A."/>
            <person name="Antonio M."/>
            <person name="Oren A."/>
            <person name="Chaudhuri R."/>
            <person name="La Ragione R.M."/>
            <person name="Hildebrand F."/>
            <person name="Pallen M.J."/>
        </authorList>
    </citation>
    <scope>NUCLEOTIDE SEQUENCE [LARGE SCALE GENOMIC DNA]</scope>
    <source>
        <strain evidence="1 2">Sa1YVA6</strain>
    </source>
</reference>
<sequence>MGAIFFLFLLYIVIFLAVKHGINYSYIGQLIKNKYPDDIEAKNTEVSDEEIERELQKQSDKN</sequence>
<name>A0ABR8XN70_9BACL</name>
<dbReference type="RefSeq" id="WP_191703940.1">
    <property type="nucleotide sequence ID" value="NZ_JACSPW010000008.1"/>
</dbReference>
<proteinExistence type="predicted"/>
<dbReference type="EMBL" id="JACSPW010000008">
    <property type="protein sequence ID" value="MBD8033380.1"/>
    <property type="molecule type" value="Genomic_DNA"/>
</dbReference>
<evidence type="ECO:0000313" key="1">
    <source>
        <dbReference type="EMBL" id="MBD8033380.1"/>
    </source>
</evidence>
<comment type="caution">
    <text evidence="1">The sequence shown here is derived from an EMBL/GenBank/DDBJ whole genome shotgun (WGS) entry which is preliminary data.</text>
</comment>
<protein>
    <submittedName>
        <fullName evidence="1">Uncharacterized protein</fullName>
    </submittedName>
</protein>